<evidence type="ECO:0000313" key="1">
    <source>
        <dbReference type="EMBL" id="MTD27705.1"/>
    </source>
</evidence>
<dbReference type="Gene3D" id="3.30.530.20">
    <property type="match status" value="1"/>
</dbReference>
<dbReference type="CDD" id="cd07821">
    <property type="entry name" value="PYR_PYL_RCAR_like"/>
    <property type="match status" value="1"/>
</dbReference>
<evidence type="ECO:0000313" key="2">
    <source>
        <dbReference type="Proteomes" id="UP000480164"/>
    </source>
</evidence>
<dbReference type="Proteomes" id="UP000480164">
    <property type="component" value="Unassembled WGS sequence"/>
</dbReference>
<gene>
    <name evidence="1" type="ORF">GK011_12235</name>
</gene>
<dbReference type="InterPro" id="IPR023393">
    <property type="entry name" value="START-like_dom_sf"/>
</dbReference>
<comment type="caution">
    <text evidence="1">The sequence shown here is derived from an EMBL/GenBank/DDBJ whole genome shotgun (WGS) entry which is preliminary data.</text>
</comment>
<dbReference type="Pfam" id="PF10604">
    <property type="entry name" value="Polyketide_cyc2"/>
    <property type="match status" value="1"/>
</dbReference>
<reference evidence="1 2" key="1">
    <citation type="submission" date="2019-11" db="EMBL/GenBank/DDBJ databases">
        <title>Erwinia sp. nov., isolated from feces of birds in Tibet plateau of China.</title>
        <authorList>
            <person name="Ge Y."/>
        </authorList>
    </citation>
    <scope>NUCLEOTIDE SEQUENCE [LARGE SCALE GENOMIC DNA]</scope>
    <source>
        <strain evidence="1 2">J316</strain>
    </source>
</reference>
<keyword evidence="2" id="KW-1185">Reference proteome</keyword>
<dbReference type="EMBL" id="WLZX01000004">
    <property type="protein sequence ID" value="MTD27705.1"/>
    <property type="molecule type" value="Genomic_DNA"/>
</dbReference>
<dbReference type="RefSeq" id="WP_154752987.1">
    <property type="nucleotide sequence ID" value="NZ_WLZX01000004.1"/>
</dbReference>
<accession>A0ABW9RDW0</accession>
<organism evidence="1 2">
    <name type="scientific">Erwinia sorbitola</name>
    <dbReference type="NCBI Taxonomy" id="2681984"/>
    <lineage>
        <taxon>Bacteria</taxon>
        <taxon>Pseudomonadati</taxon>
        <taxon>Pseudomonadota</taxon>
        <taxon>Gammaproteobacteria</taxon>
        <taxon>Enterobacterales</taxon>
        <taxon>Erwiniaceae</taxon>
        <taxon>Erwinia</taxon>
    </lineage>
</organism>
<sequence>MSHTSYASRTIAADPQAIWALIADFNGLPKIHPGISKSELEAGATQSEPGVVRKLTLPDGFVREKLLKLDVENLELHYAIIDGTMPVKDYVAVIKLTPQGKGSTLAEWWADFTVLEGVDAAAVANGVSQDVFATCLQHIEQTLTT</sequence>
<dbReference type="PANTHER" id="PTHR39332:SF7">
    <property type="entry name" value="SRPBCC FAMILY PROTEIN"/>
    <property type="match status" value="1"/>
</dbReference>
<dbReference type="PANTHER" id="PTHR39332">
    <property type="entry name" value="BLL4707 PROTEIN"/>
    <property type="match status" value="1"/>
</dbReference>
<dbReference type="SUPFAM" id="SSF55961">
    <property type="entry name" value="Bet v1-like"/>
    <property type="match status" value="1"/>
</dbReference>
<protein>
    <submittedName>
        <fullName evidence="1">SRPBCC family protein</fullName>
    </submittedName>
</protein>
<name>A0ABW9RDW0_9GAMM</name>
<dbReference type="InterPro" id="IPR019587">
    <property type="entry name" value="Polyketide_cyclase/dehydratase"/>
</dbReference>
<proteinExistence type="predicted"/>